<keyword evidence="1" id="KW-1133">Transmembrane helix</keyword>
<dbReference type="PANTHER" id="PTHR34512:SF30">
    <property type="entry name" value="OUTER MEMBRANE PROTEIN ASSEMBLY FACTOR BAMB"/>
    <property type="match status" value="1"/>
</dbReference>
<protein>
    <submittedName>
        <fullName evidence="3">Outer membrane protein assembly factor BamB</fullName>
    </submittedName>
</protein>
<dbReference type="InterPro" id="IPR018391">
    <property type="entry name" value="PQQ_b-propeller_rpt"/>
</dbReference>
<dbReference type="Gene3D" id="2.130.10.10">
    <property type="entry name" value="YVTN repeat-like/Quinoprotein amine dehydrogenase"/>
    <property type="match status" value="1"/>
</dbReference>
<dbReference type="Pfam" id="PF13360">
    <property type="entry name" value="PQQ_2"/>
    <property type="match status" value="1"/>
</dbReference>
<dbReference type="SUPFAM" id="SSF50998">
    <property type="entry name" value="Quinoprotein alcohol dehydrogenase-like"/>
    <property type="match status" value="1"/>
</dbReference>
<keyword evidence="1" id="KW-0812">Transmembrane</keyword>
<feature type="transmembrane region" description="Helical" evidence="1">
    <location>
        <begin position="21"/>
        <end position="42"/>
    </location>
</feature>
<organism evidence="3 4">
    <name type="scientific">Rubripirellula amarantea</name>
    <dbReference type="NCBI Taxonomy" id="2527999"/>
    <lineage>
        <taxon>Bacteria</taxon>
        <taxon>Pseudomonadati</taxon>
        <taxon>Planctomycetota</taxon>
        <taxon>Planctomycetia</taxon>
        <taxon>Pirellulales</taxon>
        <taxon>Pirellulaceae</taxon>
        <taxon>Rubripirellula</taxon>
    </lineage>
</organism>
<reference evidence="3 4" key="1">
    <citation type="submission" date="2019-02" db="EMBL/GenBank/DDBJ databases">
        <title>Deep-cultivation of Planctomycetes and their phenomic and genomic characterization uncovers novel biology.</title>
        <authorList>
            <person name="Wiegand S."/>
            <person name="Jogler M."/>
            <person name="Boedeker C."/>
            <person name="Pinto D."/>
            <person name="Vollmers J."/>
            <person name="Rivas-Marin E."/>
            <person name="Kohn T."/>
            <person name="Peeters S.H."/>
            <person name="Heuer A."/>
            <person name="Rast P."/>
            <person name="Oberbeckmann S."/>
            <person name="Bunk B."/>
            <person name="Jeske O."/>
            <person name="Meyerdierks A."/>
            <person name="Storesund J.E."/>
            <person name="Kallscheuer N."/>
            <person name="Luecker S."/>
            <person name="Lage O.M."/>
            <person name="Pohl T."/>
            <person name="Merkel B.J."/>
            <person name="Hornburger P."/>
            <person name="Mueller R.-W."/>
            <person name="Bruemmer F."/>
            <person name="Labrenz M."/>
            <person name="Spormann A.M."/>
            <person name="Op Den Camp H."/>
            <person name="Overmann J."/>
            <person name="Amann R."/>
            <person name="Jetten M.S.M."/>
            <person name="Mascher T."/>
            <person name="Medema M.H."/>
            <person name="Devos D.P."/>
            <person name="Kaster A.-K."/>
            <person name="Ovreas L."/>
            <person name="Rohde M."/>
            <person name="Galperin M.Y."/>
            <person name="Jogler C."/>
        </authorList>
    </citation>
    <scope>NUCLEOTIDE SEQUENCE [LARGE SCALE GENOMIC DNA]</scope>
    <source>
        <strain evidence="3 4">Pla22</strain>
    </source>
</reference>
<feature type="domain" description="Pyrrolo-quinoline quinone repeat" evidence="2">
    <location>
        <begin position="122"/>
        <end position="372"/>
    </location>
</feature>
<sequence length="466" mass="51451">MFPILSFRRSRVASNTKMLSLAWIVHSMIAYLMIACLMIDVADVSADDWPGWMGASRDGVISDEGLLTEIPESGLEVKWRTPIAGGYAGPAVADGRVFVFDYLKEKGESFNNPGERANVYGKERLITLDEKTGKELWKHEYDCPYNISYPAGPRCTPTVDGDRVYTLGSEGDFRCLNVADGNLIWKRNLKTDFSAEVPIWGFASHPLVEGDLVYIMVGGEGQSIVAFDKQSGEVRWKALDGKAGYCPPSLVELGGKRQLIVFNPEGVHSLKPSDGSVHWSVPITPEYEMSIARPMVEGNRVYASGIRTESLMIEVADDSESAKELWRGESKDAVHSANSTPIFVDGVIYGTDCNNGNLVAVDGTDGTILWSTFEATKPGEKRFIRHGTAFLTRLGNTDRYLLMSEMGDLIMAKLTKEGFEDLGRFHAIEPTGECFGRKVVWCHPAYANKTAFMRNDEEIVAVSIAK</sequence>
<gene>
    <name evidence="3" type="primary">bamB_4</name>
    <name evidence="3" type="ORF">Pla22_20470</name>
</gene>
<dbReference type="EMBL" id="SJPI01000001">
    <property type="protein sequence ID" value="TWT54400.1"/>
    <property type="molecule type" value="Genomic_DNA"/>
</dbReference>
<accession>A0A5C5WV18</accession>
<dbReference type="InterPro" id="IPR002372">
    <property type="entry name" value="PQQ_rpt_dom"/>
</dbReference>
<dbReference type="InterPro" id="IPR015943">
    <property type="entry name" value="WD40/YVTN_repeat-like_dom_sf"/>
</dbReference>
<evidence type="ECO:0000259" key="2">
    <source>
        <dbReference type="Pfam" id="PF13360"/>
    </source>
</evidence>
<comment type="caution">
    <text evidence="3">The sequence shown here is derived from an EMBL/GenBank/DDBJ whole genome shotgun (WGS) entry which is preliminary data.</text>
</comment>
<dbReference type="InterPro" id="IPR011047">
    <property type="entry name" value="Quinoprotein_ADH-like_sf"/>
</dbReference>
<evidence type="ECO:0000256" key="1">
    <source>
        <dbReference type="SAM" id="Phobius"/>
    </source>
</evidence>
<dbReference type="AlphaFoldDB" id="A0A5C5WV18"/>
<dbReference type="SMART" id="SM00564">
    <property type="entry name" value="PQQ"/>
    <property type="match status" value="4"/>
</dbReference>
<proteinExistence type="predicted"/>
<keyword evidence="1" id="KW-0472">Membrane</keyword>
<keyword evidence="4" id="KW-1185">Reference proteome</keyword>
<dbReference type="Proteomes" id="UP000316598">
    <property type="component" value="Unassembled WGS sequence"/>
</dbReference>
<name>A0A5C5WV18_9BACT</name>
<evidence type="ECO:0000313" key="3">
    <source>
        <dbReference type="EMBL" id="TWT54400.1"/>
    </source>
</evidence>
<dbReference type="Gene3D" id="2.40.10.480">
    <property type="match status" value="1"/>
</dbReference>
<dbReference type="PANTHER" id="PTHR34512">
    <property type="entry name" value="CELL SURFACE PROTEIN"/>
    <property type="match status" value="1"/>
</dbReference>
<evidence type="ECO:0000313" key="4">
    <source>
        <dbReference type="Proteomes" id="UP000316598"/>
    </source>
</evidence>